<organism evidence="2 3">
    <name type="scientific">Blastococcus colisei</name>
    <dbReference type="NCBI Taxonomy" id="1564162"/>
    <lineage>
        <taxon>Bacteria</taxon>
        <taxon>Bacillati</taxon>
        <taxon>Actinomycetota</taxon>
        <taxon>Actinomycetes</taxon>
        <taxon>Geodermatophilales</taxon>
        <taxon>Geodermatophilaceae</taxon>
        <taxon>Blastococcus</taxon>
    </lineage>
</organism>
<gene>
    <name evidence="2" type="ORF">FHU33_4855</name>
</gene>
<keyword evidence="1" id="KW-0472">Membrane</keyword>
<reference evidence="2 3" key="1">
    <citation type="submission" date="2019-06" db="EMBL/GenBank/DDBJ databases">
        <title>Sequencing the genomes of 1000 actinobacteria strains.</title>
        <authorList>
            <person name="Klenk H.-P."/>
        </authorList>
    </citation>
    <scope>NUCLEOTIDE SEQUENCE [LARGE SCALE GENOMIC DNA]</scope>
    <source>
        <strain evidence="2 3">DSM 46837</strain>
    </source>
</reference>
<keyword evidence="3" id="KW-1185">Reference proteome</keyword>
<accession>A0A543P269</accession>
<dbReference type="AlphaFoldDB" id="A0A543P269"/>
<protein>
    <submittedName>
        <fullName evidence="2">Uncharacterized protein</fullName>
    </submittedName>
</protein>
<dbReference type="RefSeq" id="WP_142028040.1">
    <property type="nucleotide sequence ID" value="NZ_VFQE01000002.1"/>
</dbReference>
<dbReference type="EMBL" id="VFQE01000002">
    <property type="protein sequence ID" value="TQN38169.1"/>
    <property type="molecule type" value="Genomic_DNA"/>
</dbReference>
<sequence length="160" mass="16768">MHRLSVGGRVTLTLFVVVIAVVAVVLFMCGHSNCPGAAVSAWQTGATDVDARLAERALQRVPAAVRSAAASLARARQLLDSAATLLEADPDSAYVLAYDAARHAGIALLARQGLRATASGGQIAVERVLRAQFTRDSPTSMFCAGVATSWTTRVLMPPRP</sequence>
<evidence type="ECO:0000313" key="3">
    <source>
        <dbReference type="Proteomes" id="UP000319865"/>
    </source>
</evidence>
<evidence type="ECO:0000313" key="2">
    <source>
        <dbReference type="EMBL" id="TQN38169.1"/>
    </source>
</evidence>
<name>A0A543P269_9ACTN</name>
<keyword evidence="1" id="KW-0812">Transmembrane</keyword>
<proteinExistence type="predicted"/>
<comment type="caution">
    <text evidence="2">The sequence shown here is derived from an EMBL/GenBank/DDBJ whole genome shotgun (WGS) entry which is preliminary data.</text>
</comment>
<feature type="transmembrane region" description="Helical" evidence="1">
    <location>
        <begin position="12"/>
        <end position="28"/>
    </location>
</feature>
<evidence type="ECO:0000256" key="1">
    <source>
        <dbReference type="SAM" id="Phobius"/>
    </source>
</evidence>
<dbReference type="Proteomes" id="UP000319865">
    <property type="component" value="Unassembled WGS sequence"/>
</dbReference>
<keyword evidence="1" id="KW-1133">Transmembrane helix</keyword>
<dbReference type="OrthoDB" id="3728235at2"/>